<evidence type="ECO:0000313" key="1">
    <source>
        <dbReference type="EMBL" id="KAF4347912.1"/>
    </source>
</evidence>
<dbReference type="SUPFAM" id="SSF56672">
    <property type="entry name" value="DNA/RNA polymerases"/>
    <property type="match status" value="1"/>
</dbReference>
<comment type="caution">
    <text evidence="1">The sequence shown here is derived from an EMBL/GenBank/DDBJ whole genome shotgun (WGS) entry which is preliminary data.</text>
</comment>
<dbReference type="InterPro" id="IPR043502">
    <property type="entry name" value="DNA/RNA_pol_sf"/>
</dbReference>
<protein>
    <recommendedName>
        <fullName evidence="3">Maturase</fullName>
    </recommendedName>
</protein>
<dbReference type="Proteomes" id="UP000583929">
    <property type="component" value="Unassembled WGS sequence"/>
</dbReference>
<sequence>MKEAIRMVLESIYDPEFPDTLHFRSGRGRHSALRRIKEEWGTSRWFLEFDIRKCFHTIDRHQLIPIFKEEIDDPKFFYSIQKVFSTGRLVGGEKGPYSVPHSVLLSALPGNIYLHKLDHEIGRIRPKYEIPIVQRIRSVLLRTGRIDDQENSGEEASFNAPQENRAIIVGRKTPFVFPPSSALVAFLNKPSSLLCAAFLIEAAGWTPKAEFYGGEHCQRRLARKLAAPLKTHYLIRICYTRYADDSLLGIVGAVELLIEIQKRIAHFLQSGLNLWVGSAGSTTIAARSTVEFPGTVIWEVPPRTTPIQFLRELEKRLRVKHRIHITACHLRSAIHSKFTNLGNSIPIKQLTKGMSKTGSLLDGVQLAETLGTAGVRGPQVSVLWGTVKHIRQGSRGISLLHSSGRNNASSDVQQAVSRSGMSVRKLSLYTPAGRKAAGEGGGHWAGSISSEFPIQIEAPIKKILRRLRDRVAVASAPASYGFDEQQAPTPNKMKSSKLRLTKRAPIRETVIFYTINRHLVAPQSGKPLILYLTSKKNLLVDYCLMRATPLDSRSLHGKPPLGDEASRGFRGRYRHDTVPCRVYLLETLMVPGLGKFNTRIERPP</sequence>
<dbReference type="GO" id="GO:0005739">
    <property type="term" value="C:mitochondrion"/>
    <property type="evidence" value="ECO:0007669"/>
    <property type="project" value="TreeGrafter"/>
</dbReference>
<reference evidence="1 2" key="1">
    <citation type="journal article" date="2020" name="bioRxiv">
        <title>Sequence and annotation of 42 cannabis genomes reveals extensive copy number variation in cannabinoid synthesis and pathogen resistance genes.</title>
        <authorList>
            <person name="Mckernan K.J."/>
            <person name="Helbert Y."/>
            <person name="Kane L.T."/>
            <person name="Ebling H."/>
            <person name="Zhang L."/>
            <person name="Liu B."/>
            <person name="Eaton Z."/>
            <person name="Mclaughlin S."/>
            <person name="Kingan S."/>
            <person name="Baybayan P."/>
            <person name="Concepcion G."/>
            <person name="Jordan M."/>
            <person name="Riva A."/>
            <person name="Barbazuk W."/>
            <person name="Harkins T."/>
        </authorList>
    </citation>
    <scope>NUCLEOTIDE SEQUENCE [LARGE SCALE GENOMIC DNA]</scope>
    <source>
        <strain evidence="2">cv. Jamaican Lion 4</strain>
        <tissue evidence="1">Leaf</tissue>
    </source>
</reference>
<name>A0A7J6DPA2_CANSA</name>
<evidence type="ECO:0008006" key="3">
    <source>
        <dbReference type="Google" id="ProtNLM"/>
    </source>
</evidence>
<dbReference type="CDD" id="cd01651">
    <property type="entry name" value="RT_G2_intron"/>
    <property type="match status" value="1"/>
</dbReference>
<keyword evidence="2" id="KW-1185">Reference proteome</keyword>
<dbReference type="PANTHER" id="PTHR33642">
    <property type="entry name" value="COX1/OXI3 INTRON 1 PROTEIN-RELATED"/>
    <property type="match status" value="1"/>
</dbReference>
<gene>
    <name evidence="1" type="ORF">G4B88_027665</name>
</gene>
<organism evidence="1 2">
    <name type="scientific">Cannabis sativa</name>
    <name type="common">Hemp</name>
    <name type="synonym">Marijuana</name>
    <dbReference type="NCBI Taxonomy" id="3483"/>
    <lineage>
        <taxon>Eukaryota</taxon>
        <taxon>Viridiplantae</taxon>
        <taxon>Streptophyta</taxon>
        <taxon>Embryophyta</taxon>
        <taxon>Tracheophyta</taxon>
        <taxon>Spermatophyta</taxon>
        <taxon>Magnoliopsida</taxon>
        <taxon>eudicotyledons</taxon>
        <taxon>Gunneridae</taxon>
        <taxon>Pentapetalae</taxon>
        <taxon>rosids</taxon>
        <taxon>fabids</taxon>
        <taxon>Rosales</taxon>
        <taxon>Cannabaceae</taxon>
        <taxon>Cannabis</taxon>
    </lineage>
</organism>
<dbReference type="GO" id="GO:0090615">
    <property type="term" value="P:mitochondrial mRNA processing"/>
    <property type="evidence" value="ECO:0007669"/>
    <property type="project" value="TreeGrafter"/>
</dbReference>
<proteinExistence type="predicted"/>
<accession>A0A7J6DPA2</accession>
<dbReference type="PANTHER" id="PTHR33642:SF5">
    <property type="entry name" value="MATURASE"/>
    <property type="match status" value="1"/>
</dbReference>
<dbReference type="EMBL" id="JAATIQ010000751">
    <property type="protein sequence ID" value="KAF4347912.1"/>
    <property type="molecule type" value="Genomic_DNA"/>
</dbReference>
<dbReference type="GO" id="GO:0006315">
    <property type="term" value="P:homing of group II introns"/>
    <property type="evidence" value="ECO:0007669"/>
    <property type="project" value="TreeGrafter"/>
</dbReference>
<dbReference type="AlphaFoldDB" id="A0A7J6DPA2"/>
<evidence type="ECO:0000313" key="2">
    <source>
        <dbReference type="Proteomes" id="UP000583929"/>
    </source>
</evidence>
<dbReference type="GO" id="GO:0003964">
    <property type="term" value="F:RNA-directed DNA polymerase activity"/>
    <property type="evidence" value="ECO:0007669"/>
    <property type="project" value="TreeGrafter"/>
</dbReference>